<gene>
    <name evidence="1" type="ORF">H4F99_00890</name>
</gene>
<keyword evidence="2" id="KW-1185">Reference proteome</keyword>
<dbReference type="AlphaFoldDB" id="A0A7W3U151"/>
<reference evidence="1 2" key="1">
    <citation type="submission" date="2020-07" db="EMBL/GenBank/DDBJ databases">
        <authorList>
            <person name="Xu S."/>
            <person name="Li A."/>
        </authorList>
    </citation>
    <scope>NUCLEOTIDE SEQUENCE [LARGE SCALE GENOMIC DNA]</scope>
    <source>
        <strain evidence="1 2">SG-8</strain>
    </source>
</reference>
<proteinExistence type="predicted"/>
<dbReference type="Proteomes" id="UP000552587">
    <property type="component" value="Unassembled WGS sequence"/>
</dbReference>
<dbReference type="RefSeq" id="WP_182667828.1">
    <property type="nucleotide sequence ID" value="NZ_JACHTE010000001.1"/>
</dbReference>
<protein>
    <submittedName>
        <fullName evidence="1">Uncharacterized protein</fullName>
    </submittedName>
</protein>
<evidence type="ECO:0000313" key="2">
    <source>
        <dbReference type="Proteomes" id="UP000552587"/>
    </source>
</evidence>
<dbReference type="EMBL" id="JACHTE010000001">
    <property type="protein sequence ID" value="MBB1087038.1"/>
    <property type="molecule type" value="Genomic_DNA"/>
</dbReference>
<accession>A0A7W3U151</accession>
<evidence type="ECO:0000313" key="1">
    <source>
        <dbReference type="EMBL" id="MBB1087038.1"/>
    </source>
</evidence>
<name>A0A7W3U151_9GAMM</name>
<sequence length="151" mass="17235">MNLHDVMAVVNTEAAATLALSKGGWEGWVQCELWRHLTVVKGEPAEREYPYPRPYQRQRCDLVARGDDGRPLWTEIKAYGIFREGDADRFLDGIGVDLMKLENRPRGTRALSLVVVPKAIEESFLWALRQRKWLGFSVTNGTVVSVFHMTF</sequence>
<comment type="caution">
    <text evidence="1">The sequence shown here is derived from an EMBL/GenBank/DDBJ whole genome shotgun (WGS) entry which is preliminary data.</text>
</comment>
<organism evidence="1 2">
    <name type="scientific">Marilutibacter penaei</name>
    <dbReference type="NCBI Taxonomy" id="2759900"/>
    <lineage>
        <taxon>Bacteria</taxon>
        <taxon>Pseudomonadati</taxon>
        <taxon>Pseudomonadota</taxon>
        <taxon>Gammaproteobacteria</taxon>
        <taxon>Lysobacterales</taxon>
        <taxon>Lysobacteraceae</taxon>
        <taxon>Marilutibacter</taxon>
    </lineage>
</organism>